<dbReference type="EMBL" id="VBOU01000107">
    <property type="protein sequence ID" value="TMQ52242.1"/>
    <property type="molecule type" value="Genomic_DNA"/>
</dbReference>
<feature type="chain" id="PRO_5021770614" evidence="1">
    <location>
        <begin position="34"/>
        <end position="97"/>
    </location>
</feature>
<reference evidence="2 3" key="1">
    <citation type="journal article" date="2019" name="Nat. Microbiol.">
        <title>Mediterranean grassland soil C-N compound turnover is dependent on rainfall and depth, and is mediated by genomically divergent microorganisms.</title>
        <authorList>
            <person name="Diamond S."/>
            <person name="Andeer P.F."/>
            <person name="Li Z."/>
            <person name="Crits-Christoph A."/>
            <person name="Burstein D."/>
            <person name="Anantharaman K."/>
            <person name="Lane K.R."/>
            <person name="Thomas B.C."/>
            <person name="Pan C."/>
            <person name="Northen T.R."/>
            <person name="Banfield J.F."/>
        </authorList>
    </citation>
    <scope>NUCLEOTIDE SEQUENCE [LARGE SCALE GENOMIC DNA]</scope>
    <source>
        <strain evidence="2">WS_4</strain>
    </source>
</reference>
<comment type="caution">
    <text evidence="2">The sequence shown here is derived from an EMBL/GenBank/DDBJ whole genome shotgun (WGS) entry which is preliminary data.</text>
</comment>
<protein>
    <submittedName>
        <fullName evidence="2">DUF1579 domain-containing protein</fullName>
    </submittedName>
</protein>
<organism evidence="2 3">
    <name type="scientific">Eiseniibacteriota bacterium</name>
    <dbReference type="NCBI Taxonomy" id="2212470"/>
    <lineage>
        <taxon>Bacteria</taxon>
        <taxon>Candidatus Eiseniibacteriota</taxon>
    </lineage>
</organism>
<dbReference type="AlphaFoldDB" id="A0A538SLK7"/>
<evidence type="ECO:0000313" key="3">
    <source>
        <dbReference type="Proteomes" id="UP000319829"/>
    </source>
</evidence>
<proteinExistence type="predicted"/>
<sequence>MEAGMTVRNVSVTKRVLLSLVVAGLAMSLAALAADKPAEKGKAPAAAPAMDEQMKQMMEMMEKMGTPGPQHADLMKLAGKWKVVTKAWMGPGDPMVT</sequence>
<feature type="signal peptide" evidence="1">
    <location>
        <begin position="1"/>
        <end position="33"/>
    </location>
</feature>
<accession>A0A538SLK7</accession>
<dbReference type="Proteomes" id="UP000319829">
    <property type="component" value="Unassembled WGS sequence"/>
</dbReference>
<evidence type="ECO:0000313" key="2">
    <source>
        <dbReference type="EMBL" id="TMQ52242.1"/>
    </source>
</evidence>
<name>A0A538SLK7_UNCEI</name>
<gene>
    <name evidence="2" type="ORF">E6K74_12560</name>
</gene>
<keyword evidence="1" id="KW-0732">Signal</keyword>
<feature type="non-terminal residue" evidence="2">
    <location>
        <position position="97"/>
    </location>
</feature>
<evidence type="ECO:0000256" key="1">
    <source>
        <dbReference type="SAM" id="SignalP"/>
    </source>
</evidence>